<comment type="caution">
    <text evidence="8">The sequence shown here is derived from an EMBL/GenBank/DDBJ whole genome shotgun (WGS) entry which is preliminary data.</text>
</comment>
<dbReference type="NCBIfam" id="TIGR03506">
    <property type="entry name" value="FlgEFG_subfam"/>
    <property type="match status" value="1"/>
</dbReference>
<dbReference type="Pfam" id="PF06429">
    <property type="entry name" value="Flg_bbr_C"/>
    <property type="match status" value="1"/>
</dbReference>
<dbReference type="SUPFAM" id="SSF117143">
    <property type="entry name" value="Flagellar hook protein flgE"/>
    <property type="match status" value="1"/>
</dbReference>
<dbReference type="RefSeq" id="WP_380717929.1">
    <property type="nucleotide sequence ID" value="NZ_JBHSGI010000015.1"/>
</dbReference>
<dbReference type="EMBL" id="JBHSGI010000015">
    <property type="protein sequence ID" value="MFC4669500.1"/>
    <property type="molecule type" value="Genomic_DNA"/>
</dbReference>
<dbReference type="InterPro" id="IPR053967">
    <property type="entry name" value="LlgE_F_G-like_D1"/>
</dbReference>
<dbReference type="InterPro" id="IPR001444">
    <property type="entry name" value="Flag_bb_rod_N"/>
</dbReference>
<evidence type="ECO:0000313" key="8">
    <source>
        <dbReference type="EMBL" id="MFC4669500.1"/>
    </source>
</evidence>
<feature type="domain" description="Flagellar hook protein FlgE/F/G-like D1" evidence="7">
    <location>
        <begin position="85"/>
        <end position="150"/>
    </location>
</feature>
<dbReference type="Proteomes" id="UP001595973">
    <property type="component" value="Unassembled WGS sequence"/>
</dbReference>
<feature type="domain" description="Flagellar basal-body/hook protein C-terminal" evidence="6">
    <location>
        <begin position="200"/>
        <end position="241"/>
    </location>
</feature>
<comment type="subunit">
    <text evidence="4">The basal body constitutes a major portion of the flagellar organelle and consists of five rings (E,L,P,S, and M) mounted on a central rod. The rod consists of about 26 subunits of FlgG in the distal portion, and FlgB, FlgC and FlgF are thought to build up the proximal portion of the rod with about 6 subunits each.</text>
</comment>
<evidence type="ECO:0000259" key="6">
    <source>
        <dbReference type="Pfam" id="PF06429"/>
    </source>
</evidence>
<dbReference type="Pfam" id="PF00460">
    <property type="entry name" value="Flg_bb_rod"/>
    <property type="match status" value="1"/>
</dbReference>
<dbReference type="PANTHER" id="PTHR30435">
    <property type="entry name" value="FLAGELLAR PROTEIN"/>
    <property type="match status" value="1"/>
</dbReference>
<dbReference type="PANTHER" id="PTHR30435:SF19">
    <property type="entry name" value="FLAGELLAR BASAL-BODY ROD PROTEIN FLGG"/>
    <property type="match status" value="1"/>
</dbReference>
<proteinExistence type="inferred from homology"/>
<evidence type="ECO:0000256" key="3">
    <source>
        <dbReference type="ARBA" id="ARBA00023143"/>
    </source>
</evidence>
<comment type="subcellular location">
    <subcellularLocation>
        <location evidence="1 4">Bacterial flagellum basal body</location>
    </subcellularLocation>
</comment>
<sequence length="249" mass="26448">MDNSTYVALSLAQSMRRDLDVTSNNIANANTVGFKGEHIVFESYMHRGGAENAGSEISFVAETGSFTDDSQGPLTQTGNALDLALLGKGWFSYRTDQGETAYGRDGRFTLDTEGTLVTLTGAKVLDTGGGEISIPPGAGDLEIARDGTISSSIIGPIARIGVFDLPDLQAYERLGNGMLARPQGAGVSMPPPATRTEVVQGSIEGSNVQPVAEMTRMMEIQRAYERAINLMNDGDGLRRDTLARLGRLG</sequence>
<keyword evidence="8" id="KW-0966">Cell projection</keyword>
<evidence type="ECO:0000256" key="4">
    <source>
        <dbReference type="RuleBase" id="RU362116"/>
    </source>
</evidence>
<evidence type="ECO:0000256" key="2">
    <source>
        <dbReference type="ARBA" id="ARBA00009677"/>
    </source>
</evidence>
<comment type="similarity">
    <text evidence="2 4">Belongs to the flagella basal body rod proteins family.</text>
</comment>
<evidence type="ECO:0000256" key="1">
    <source>
        <dbReference type="ARBA" id="ARBA00004117"/>
    </source>
</evidence>
<dbReference type="NCBIfam" id="TIGR02490">
    <property type="entry name" value="flgF"/>
    <property type="match status" value="1"/>
</dbReference>
<gene>
    <name evidence="8" type="primary">flgF</name>
    <name evidence="8" type="ORF">ACFO5X_13140</name>
</gene>
<evidence type="ECO:0000313" key="9">
    <source>
        <dbReference type="Proteomes" id="UP001595973"/>
    </source>
</evidence>
<keyword evidence="8" id="KW-0282">Flagellum</keyword>
<dbReference type="InterPro" id="IPR012836">
    <property type="entry name" value="FlgF"/>
</dbReference>
<evidence type="ECO:0000259" key="5">
    <source>
        <dbReference type="Pfam" id="PF00460"/>
    </source>
</evidence>
<dbReference type="InterPro" id="IPR010930">
    <property type="entry name" value="Flg_bb/hook_C_dom"/>
</dbReference>
<evidence type="ECO:0000259" key="7">
    <source>
        <dbReference type="Pfam" id="PF22692"/>
    </source>
</evidence>
<dbReference type="InterPro" id="IPR020013">
    <property type="entry name" value="Flagellar_FlgE/F/G"/>
</dbReference>
<keyword evidence="8" id="KW-0969">Cilium</keyword>
<dbReference type="Pfam" id="PF22692">
    <property type="entry name" value="LlgE_F_G_D1"/>
    <property type="match status" value="1"/>
</dbReference>
<dbReference type="InterPro" id="IPR037925">
    <property type="entry name" value="FlgE/F/G-like"/>
</dbReference>
<reference evidence="9" key="1">
    <citation type="journal article" date="2019" name="Int. J. Syst. Evol. Microbiol.">
        <title>The Global Catalogue of Microorganisms (GCM) 10K type strain sequencing project: providing services to taxonomists for standard genome sequencing and annotation.</title>
        <authorList>
            <consortium name="The Broad Institute Genomics Platform"/>
            <consortium name="The Broad Institute Genome Sequencing Center for Infectious Disease"/>
            <person name="Wu L."/>
            <person name="Ma J."/>
        </authorList>
    </citation>
    <scope>NUCLEOTIDE SEQUENCE [LARGE SCALE GENOMIC DNA]</scope>
    <source>
        <strain evidence="9">CGMCC 4.7283</strain>
    </source>
</reference>
<accession>A0ABV9KHR3</accession>
<name>A0ABV9KHR3_9RHOB</name>
<keyword evidence="9" id="KW-1185">Reference proteome</keyword>
<feature type="domain" description="Flagellar basal body rod protein N-terminal" evidence="5">
    <location>
        <begin position="12"/>
        <end position="35"/>
    </location>
</feature>
<protein>
    <recommendedName>
        <fullName evidence="4">Flagellar basal-body rod protein FlgF</fullName>
    </recommendedName>
</protein>
<organism evidence="8 9">
    <name type="scientific">Seohaeicola nanhaiensis</name>
    <dbReference type="NCBI Taxonomy" id="1387282"/>
    <lineage>
        <taxon>Bacteria</taxon>
        <taxon>Pseudomonadati</taxon>
        <taxon>Pseudomonadota</taxon>
        <taxon>Alphaproteobacteria</taxon>
        <taxon>Rhodobacterales</taxon>
        <taxon>Roseobacteraceae</taxon>
        <taxon>Seohaeicola</taxon>
    </lineage>
</organism>
<keyword evidence="3 4" id="KW-0975">Bacterial flagellum</keyword>